<evidence type="ECO:0000313" key="16">
    <source>
        <dbReference type="Proteomes" id="UP000617979"/>
    </source>
</evidence>
<dbReference type="GO" id="GO:0016829">
    <property type="term" value="F:lyase activity"/>
    <property type="evidence" value="ECO:0007669"/>
    <property type="project" value="UniProtKB-KW"/>
</dbReference>
<organism evidence="15 16">
    <name type="scientific">Kroppenstedtia guangzhouensis</name>
    <dbReference type="NCBI Taxonomy" id="1274356"/>
    <lineage>
        <taxon>Bacteria</taxon>
        <taxon>Bacillati</taxon>
        <taxon>Bacillota</taxon>
        <taxon>Bacilli</taxon>
        <taxon>Bacillales</taxon>
        <taxon>Thermoactinomycetaceae</taxon>
        <taxon>Kroppenstedtia</taxon>
    </lineage>
</organism>
<dbReference type="RefSeq" id="WP_188428883.1">
    <property type="nucleotide sequence ID" value="NZ_BMEX01000001.1"/>
</dbReference>
<dbReference type="PRINTS" id="PR01487">
    <property type="entry name" value="LUXSPROTEIN"/>
</dbReference>
<protein>
    <recommendedName>
        <fullName evidence="5 14">S-ribosylhomocysteine lyase</fullName>
        <ecNumber evidence="4 14">4.4.1.21</ecNumber>
    </recommendedName>
    <alternativeName>
        <fullName evidence="12 14">AI-2 synthesis protein</fullName>
    </alternativeName>
    <alternativeName>
        <fullName evidence="13 14">Autoinducer-2 production protein LuxS</fullName>
    </alternativeName>
</protein>
<evidence type="ECO:0000256" key="11">
    <source>
        <dbReference type="ARBA" id="ARBA00024654"/>
    </source>
</evidence>
<dbReference type="Pfam" id="PF02664">
    <property type="entry name" value="LuxS"/>
    <property type="match status" value="1"/>
</dbReference>
<keyword evidence="7 14" id="KW-0479">Metal-binding</keyword>
<comment type="similarity">
    <text evidence="2 14">Belongs to the LuxS family.</text>
</comment>
<evidence type="ECO:0000256" key="12">
    <source>
        <dbReference type="ARBA" id="ARBA00030600"/>
    </source>
</evidence>
<dbReference type="NCBIfam" id="NF002604">
    <property type="entry name" value="PRK02260.1-4"/>
    <property type="match status" value="1"/>
</dbReference>
<evidence type="ECO:0000256" key="6">
    <source>
        <dbReference type="ARBA" id="ARBA00022654"/>
    </source>
</evidence>
<evidence type="ECO:0000256" key="13">
    <source>
        <dbReference type="ARBA" id="ARBA00031777"/>
    </source>
</evidence>
<dbReference type="PANTHER" id="PTHR35799">
    <property type="entry name" value="S-RIBOSYLHOMOCYSTEINE LYASE"/>
    <property type="match status" value="1"/>
</dbReference>
<dbReference type="HAMAP" id="MF_00091">
    <property type="entry name" value="LuxS"/>
    <property type="match status" value="1"/>
</dbReference>
<feature type="binding site" evidence="14">
    <location>
        <position position="60"/>
    </location>
    <ligand>
        <name>Fe cation</name>
        <dbReference type="ChEBI" id="CHEBI:24875"/>
    </ligand>
</feature>
<dbReference type="InterPro" id="IPR011249">
    <property type="entry name" value="Metalloenz_LuxS/M16"/>
</dbReference>
<gene>
    <name evidence="14 15" type="primary">luxS</name>
    <name evidence="15" type="ORF">GCM10007416_01990</name>
</gene>
<comment type="catalytic activity">
    <reaction evidence="1 14">
        <text>S-(5-deoxy-D-ribos-5-yl)-L-homocysteine = (S)-4,5-dihydroxypentane-2,3-dione + L-homocysteine</text>
        <dbReference type="Rhea" id="RHEA:17753"/>
        <dbReference type="ChEBI" id="CHEBI:29484"/>
        <dbReference type="ChEBI" id="CHEBI:58195"/>
        <dbReference type="ChEBI" id="CHEBI:58199"/>
        <dbReference type="EC" id="4.4.1.21"/>
    </reaction>
</comment>
<keyword evidence="16" id="KW-1185">Reference proteome</keyword>
<dbReference type="EMBL" id="BMEX01000001">
    <property type="protein sequence ID" value="GGA32920.1"/>
    <property type="molecule type" value="Genomic_DNA"/>
</dbReference>
<evidence type="ECO:0000256" key="10">
    <source>
        <dbReference type="ARBA" id="ARBA00023239"/>
    </source>
</evidence>
<evidence type="ECO:0000256" key="4">
    <source>
        <dbReference type="ARBA" id="ARBA00012240"/>
    </source>
</evidence>
<keyword evidence="8 14" id="KW-0071">Autoinducer synthesis</keyword>
<dbReference type="InterPro" id="IPR037005">
    <property type="entry name" value="LuxS_sf"/>
</dbReference>
<dbReference type="EC" id="4.4.1.21" evidence="4 14"/>
<comment type="caution">
    <text evidence="15">The sequence shown here is derived from an EMBL/GenBank/DDBJ whole genome shotgun (WGS) entry which is preliminary data.</text>
</comment>
<evidence type="ECO:0000256" key="9">
    <source>
        <dbReference type="ARBA" id="ARBA00023004"/>
    </source>
</evidence>
<keyword evidence="9 14" id="KW-0408">Iron</keyword>
<evidence type="ECO:0000256" key="14">
    <source>
        <dbReference type="HAMAP-Rule" id="MF_00091"/>
    </source>
</evidence>
<evidence type="ECO:0000256" key="2">
    <source>
        <dbReference type="ARBA" id="ARBA00007311"/>
    </source>
</evidence>
<dbReference type="Proteomes" id="UP000617979">
    <property type="component" value="Unassembled WGS sequence"/>
</dbReference>
<feature type="binding site" evidence="14">
    <location>
        <position position="123"/>
    </location>
    <ligand>
        <name>Fe cation</name>
        <dbReference type="ChEBI" id="CHEBI:24875"/>
    </ligand>
</feature>
<dbReference type="Gene3D" id="3.30.1360.80">
    <property type="entry name" value="S-ribosylhomocysteinase (LuxS)"/>
    <property type="match status" value="1"/>
</dbReference>
<accession>A0ABQ1FY88</accession>
<evidence type="ECO:0000313" key="15">
    <source>
        <dbReference type="EMBL" id="GGA32920.1"/>
    </source>
</evidence>
<evidence type="ECO:0000256" key="5">
    <source>
        <dbReference type="ARBA" id="ARBA00015130"/>
    </source>
</evidence>
<evidence type="ECO:0000256" key="3">
    <source>
        <dbReference type="ARBA" id="ARBA00011738"/>
    </source>
</evidence>
<keyword evidence="6 14" id="KW-0673">Quorum sensing</keyword>
<evidence type="ECO:0000256" key="1">
    <source>
        <dbReference type="ARBA" id="ARBA00000297"/>
    </source>
</evidence>
<keyword evidence="10 14" id="KW-0456">Lyase</keyword>
<proteinExistence type="inferred from homology"/>
<dbReference type="PIRSF" id="PIRSF006160">
    <property type="entry name" value="AI2"/>
    <property type="match status" value="1"/>
</dbReference>
<feature type="binding site" evidence="14">
    <location>
        <position position="56"/>
    </location>
    <ligand>
        <name>Fe cation</name>
        <dbReference type="ChEBI" id="CHEBI:24875"/>
    </ligand>
</feature>
<comment type="function">
    <text evidence="11 14">Involved in the synthesis of autoinducer 2 (AI-2) which is secreted by bacteria and is used to communicate both the cell density and the metabolic potential of the environment. The regulation of gene expression in response to changes in cell density is called quorum sensing. Catalyzes the transformation of S-ribosylhomocysteine (RHC) to homocysteine (HC) and 4,5-dihydroxy-2,3-pentadione (DPD).</text>
</comment>
<dbReference type="SUPFAM" id="SSF63411">
    <property type="entry name" value="LuxS/MPP-like metallohydrolase"/>
    <property type="match status" value="1"/>
</dbReference>
<name>A0ABQ1FY88_9BACL</name>
<evidence type="ECO:0000256" key="8">
    <source>
        <dbReference type="ARBA" id="ARBA00022929"/>
    </source>
</evidence>
<comment type="cofactor">
    <cofactor evidence="14">
        <name>Fe cation</name>
        <dbReference type="ChEBI" id="CHEBI:24875"/>
    </cofactor>
    <text evidence="14">Binds 1 Fe cation per subunit.</text>
</comment>
<dbReference type="InterPro" id="IPR003815">
    <property type="entry name" value="S-ribosylhomocysteinase"/>
</dbReference>
<sequence>MSDRYNVESFNLNHTRVVAPYVRVAEVKQLNGETITKFDLRFTQPNERFIPTDALHSLEHLMAEYIRNHSDNVIDLSPMGCRTGFYLIMHGEKTPTEAAKLLRKTLADVLEAREVPGCSPVHCGNYRDHDLDAAKLWARRFLTAGMEDLLKVFHEDDL</sequence>
<comment type="subunit">
    <text evidence="3 14">Homodimer.</text>
</comment>
<evidence type="ECO:0000256" key="7">
    <source>
        <dbReference type="ARBA" id="ARBA00022723"/>
    </source>
</evidence>
<reference evidence="16" key="1">
    <citation type="journal article" date="2019" name="Int. J. Syst. Evol. Microbiol.">
        <title>The Global Catalogue of Microorganisms (GCM) 10K type strain sequencing project: providing services to taxonomists for standard genome sequencing and annotation.</title>
        <authorList>
            <consortium name="The Broad Institute Genomics Platform"/>
            <consortium name="The Broad Institute Genome Sequencing Center for Infectious Disease"/>
            <person name="Wu L."/>
            <person name="Ma J."/>
        </authorList>
    </citation>
    <scope>NUCLEOTIDE SEQUENCE [LARGE SCALE GENOMIC DNA]</scope>
    <source>
        <strain evidence="16">CGMCC 1.12404</strain>
    </source>
</reference>
<dbReference type="PANTHER" id="PTHR35799:SF1">
    <property type="entry name" value="S-RIBOSYLHOMOCYSTEINE LYASE"/>
    <property type="match status" value="1"/>
</dbReference>